<keyword evidence="5 12" id="KW-0874">Quinone</keyword>
<dbReference type="PROSITE" id="PS00643">
    <property type="entry name" value="COMPLEX1_75K_3"/>
    <property type="match status" value="1"/>
</dbReference>
<dbReference type="InterPro" id="IPR036010">
    <property type="entry name" value="2Fe-2S_ferredoxin-like_sf"/>
</dbReference>
<evidence type="ECO:0000256" key="3">
    <source>
        <dbReference type="ARBA" id="ARBA00022485"/>
    </source>
</evidence>
<evidence type="ECO:0000256" key="10">
    <source>
        <dbReference type="ARBA" id="ARBA00023027"/>
    </source>
</evidence>
<evidence type="ECO:0000259" key="15">
    <source>
        <dbReference type="PROSITE" id="PS51839"/>
    </source>
</evidence>
<dbReference type="Gene3D" id="3.40.228.10">
    <property type="entry name" value="Dimethylsulfoxide Reductase, domain 2"/>
    <property type="match status" value="1"/>
</dbReference>
<protein>
    <recommendedName>
        <fullName evidence="12">NADH-quinone oxidoreductase</fullName>
        <ecNumber evidence="12">7.1.1.-</ecNumber>
    </recommendedName>
</protein>
<dbReference type="Gene3D" id="3.30.70.20">
    <property type="match status" value="1"/>
</dbReference>
<comment type="catalytic activity">
    <reaction evidence="11 12">
        <text>a quinone + NADH + 5 H(+)(in) = a quinol + NAD(+) + 4 H(+)(out)</text>
        <dbReference type="Rhea" id="RHEA:57888"/>
        <dbReference type="ChEBI" id="CHEBI:15378"/>
        <dbReference type="ChEBI" id="CHEBI:24646"/>
        <dbReference type="ChEBI" id="CHEBI:57540"/>
        <dbReference type="ChEBI" id="CHEBI:57945"/>
        <dbReference type="ChEBI" id="CHEBI:132124"/>
    </reaction>
</comment>
<dbReference type="SUPFAM" id="SSF54862">
    <property type="entry name" value="4Fe-4S ferredoxins"/>
    <property type="match status" value="1"/>
</dbReference>
<dbReference type="Pfam" id="PF22151">
    <property type="entry name" value="Fer4_NDSU1"/>
    <property type="match status" value="1"/>
</dbReference>
<gene>
    <name evidence="16" type="primary">nuoG</name>
    <name evidence="16" type="ORF">ABVT11_02135</name>
</gene>
<dbReference type="SMART" id="SM00929">
    <property type="entry name" value="NADH-G_4Fe-4S_3"/>
    <property type="match status" value="1"/>
</dbReference>
<dbReference type="Pfam" id="PF22117">
    <property type="entry name" value="Fer4_Nqo3"/>
    <property type="match status" value="1"/>
</dbReference>
<evidence type="ECO:0000256" key="9">
    <source>
        <dbReference type="ARBA" id="ARBA00023014"/>
    </source>
</evidence>
<evidence type="ECO:0000259" key="13">
    <source>
        <dbReference type="PROSITE" id="PS51085"/>
    </source>
</evidence>
<dbReference type="Proteomes" id="UP001548590">
    <property type="component" value="Unassembled WGS sequence"/>
</dbReference>
<dbReference type="SUPFAM" id="SSF50692">
    <property type="entry name" value="ADC-like"/>
    <property type="match status" value="1"/>
</dbReference>
<dbReference type="InterPro" id="IPR006963">
    <property type="entry name" value="Mopterin_OxRdtase_4Fe-4S_dom"/>
</dbReference>
<comment type="function">
    <text evidence="12">NDH-1 shuttles electrons from NADH, via FMN and iron-sulfur (Fe-S) centers, to quinones in the respiratory chain. Couples the redox reaction to proton translocation (for every two electrons transferred, four hydrogen ions are translocated across the cytoplasmic membrane), and thus conserves the redox energy in a proton gradient.</text>
</comment>
<name>A0ABV2CL34_9RHOO</name>
<keyword evidence="6 12" id="KW-0479">Metal-binding</keyword>
<keyword evidence="17" id="KW-1185">Reference proteome</keyword>
<comment type="cofactor">
    <cofactor evidence="12">
        <name>[2Fe-2S] cluster</name>
        <dbReference type="ChEBI" id="CHEBI:190135"/>
    </cofactor>
    <text evidence="12">Binds 1 [2Fe-2S] cluster per subunit.</text>
</comment>
<evidence type="ECO:0000256" key="2">
    <source>
        <dbReference type="ARBA" id="ARBA00005404"/>
    </source>
</evidence>
<dbReference type="InterPro" id="IPR054351">
    <property type="entry name" value="NADH_UbQ_OxRdtase_ferredoxin"/>
</dbReference>
<evidence type="ECO:0000256" key="6">
    <source>
        <dbReference type="ARBA" id="ARBA00022723"/>
    </source>
</evidence>
<dbReference type="InterPro" id="IPR006656">
    <property type="entry name" value="Mopterin_OxRdtase"/>
</dbReference>
<dbReference type="InterPro" id="IPR010228">
    <property type="entry name" value="NADH_UbQ_OxRdtase_Gsu"/>
</dbReference>
<dbReference type="Pfam" id="PF13510">
    <property type="entry name" value="Fer2_4"/>
    <property type="match status" value="1"/>
</dbReference>
<dbReference type="PANTHER" id="PTHR43105:SF13">
    <property type="entry name" value="NADH-UBIQUINONE OXIDOREDUCTASE 75 KDA SUBUNIT, MITOCHONDRIAL"/>
    <property type="match status" value="1"/>
</dbReference>
<evidence type="ECO:0000256" key="4">
    <source>
        <dbReference type="ARBA" id="ARBA00022714"/>
    </source>
</evidence>
<dbReference type="PROSITE" id="PS51669">
    <property type="entry name" value="4FE4S_MOW_BIS_MGD"/>
    <property type="match status" value="1"/>
</dbReference>
<proteinExistence type="inferred from homology"/>
<accession>A0ABV2CL34</accession>
<keyword evidence="10 12" id="KW-0520">NAD</keyword>
<feature type="domain" description="4Fe-4S His(Cys)3-ligated-type" evidence="15">
    <location>
        <begin position="78"/>
        <end position="117"/>
    </location>
</feature>
<dbReference type="InterPro" id="IPR050123">
    <property type="entry name" value="Prok_molybdopt-oxidoreductase"/>
</dbReference>
<dbReference type="PROSITE" id="PS51839">
    <property type="entry name" value="4FE4S_HC3"/>
    <property type="match status" value="1"/>
</dbReference>
<keyword evidence="7 12" id="KW-1278">Translocase</keyword>
<dbReference type="CDD" id="cd02772">
    <property type="entry name" value="MopB_NDH-1_NuoG2"/>
    <property type="match status" value="1"/>
</dbReference>
<comment type="cofactor">
    <cofactor evidence="1 12">
        <name>[4Fe-4S] cluster</name>
        <dbReference type="ChEBI" id="CHEBI:49883"/>
    </cofactor>
</comment>
<dbReference type="EMBL" id="JBEWLZ010000001">
    <property type="protein sequence ID" value="MET1488610.1"/>
    <property type="molecule type" value="Genomic_DNA"/>
</dbReference>
<dbReference type="PROSITE" id="PS00641">
    <property type="entry name" value="COMPLEX1_75K_1"/>
    <property type="match status" value="1"/>
</dbReference>
<dbReference type="InterPro" id="IPR019574">
    <property type="entry name" value="NADH_UbQ_OxRdtase_Gsu_4Fe4S-bd"/>
</dbReference>
<evidence type="ECO:0000256" key="11">
    <source>
        <dbReference type="ARBA" id="ARBA00047712"/>
    </source>
</evidence>
<evidence type="ECO:0000313" key="17">
    <source>
        <dbReference type="Proteomes" id="UP001548590"/>
    </source>
</evidence>
<evidence type="ECO:0000256" key="12">
    <source>
        <dbReference type="RuleBase" id="RU003525"/>
    </source>
</evidence>
<dbReference type="Pfam" id="PF10588">
    <property type="entry name" value="NADH-G_4Fe-4S_3"/>
    <property type="match status" value="1"/>
</dbReference>
<evidence type="ECO:0000256" key="7">
    <source>
        <dbReference type="ARBA" id="ARBA00022967"/>
    </source>
</evidence>
<dbReference type="InterPro" id="IPR001041">
    <property type="entry name" value="2Fe-2S_ferredoxin-type"/>
</dbReference>
<dbReference type="Gene3D" id="3.40.50.740">
    <property type="match status" value="2"/>
</dbReference>
<comment type="similarity">
    <text evidence="2 12">Belongs to the complex I 75 kDa subunit family.</text>
</comment>
<dbReference type="PROSITE" id="PS51085">
    <property type="entry name" value="2FE2S_FER_2"/>
    <property type="match status" value="1"/>
</dbReference>
<evidence type="ECO:0000256" key="8">
    <source>
        <dbReference type="ARBA" id="ARBA00023004"/>
    </source>
</evidence>
<dbReference type="Pfam" id="PF00384">
    <property type="entry name" value="Molybdopterin"/>
    <property type="match status" value="1"/>
</dbReference>
<dbReference type="SUPFAM" id="SSF54292">
    <property type="entry name" value="2Fe-2S ferredoxin-like"/>
    <property type="match status" value="1"/>
</dbReference>
<evidence type="ECO:0000259" key="14">
    <source>
        <dbReference type="PROSITE" id="PS51669"/>
    </source>
</evidence>
<evidence type="ECO:0000313" key="16">
    <source>
        <dbReference type="EMBL" id="MET1488610.1"/>
    </source>
</evidence>
<dbReference type="EC" id="7.1.1.-" evidence="12"/>
<dbReference type="InterPro" id="IPR009010">
    <property type="entry name" value="Asp_de-COase-like_dom_sf"/>
</dbReference>
<comment type="caution">
    <text evidence="16">The sequence shown here is derived from an EMBL/GenBank/DDBJ whole genome shotgun (WGS) entry which is preliminary data.</text>
</comment>
<evidence type="ECO:0000256" key="5">
    <source>
        <dbReference type="ARBA" id="ARBA00022719"/>
    </source>
</evidence>
<dbReference type="Gene3D" id="3.10.20.740">
    <property type="match status" value="1"/>
</dbReference>
<feature type="domain" description="2Fe-2S ferredoxin-type" evidence="13">
    <location>
        <begin position="1"/>
        <end position="78"/>
    </location>
</feature>
<keyword evidence="9 12" id="KW-0411">Iron-sulfur</keyword>
<dbReference type="NCBIfam" id="TIGR01973">
    <property type="entry name" value="NuoG"/>
    <property type="match status" value="1"/>
</dbReference>
<reference evidence="16 17" key="1">
    <citation type="submission" date="2024-07" db="EMBL/GenBank/DDBJ databases">
        <title>Uliginosibacterium paludis KCTC:42655.</title>
        <authorList>
            <person name="Kim M.K."/>
        </authorList>
    </citation>
    <scope>NUCLEOTIDE SEQUENCE [LARGE SCALE GENOMIC DNA]</scope>
    <source>
        <strain evidence="16 17">KCTC 42655</strain>
    </source>
</reference>
<dbReference type="SUPFAM" id="SSF53706">
    <property type="entry name" value="Formate dehydrogenase/DMSO reductase, domains 1-3"/>
    <property type="match status" value="1"/>
</dbReference>
<dbReference type="CDD" id="cd00207">
    <property type="entry name" value="fer2"/>
    <property type="match status" value="1"/>
</dbReference>
<keyword evidence="3 12" id="KW-0004">4Fe-4S</keyword>
<feature type="domain" description="4Fe-4S Mo/W bis-MGD-type" evidence="14">
    <location>
        <begin position="215"/>
        <end position="271"/>
    </location>
</feature>
<keyword evidence="8 12" id="KW-0408">Iron</keyword>
<keyword evidence="4 12" id="KW-0001">2Fe-2S</keyword>
<dbReference type="PANTHER" id="PTHR43105">
    <property type="entry name" value="RESPIRATORY NITRATE REDUCTASE"/>
    <property type="match status" value="1"/>
</dbReference>
<dbReference type="InterPro" id="IPR000283">
    <property type="entry name" value="NADH_UbQ_OxRdtase_75kDa_su_CS"/>
</dbReference>
<dbReference type="RefSeq" id="WP_345926877.1">
    <property type="nucleotide sequence ID" value="NZ_JBDIVF010000003.1"/>
</dbReference>
<sequence>MLEIEIDGQKVEVAPGSTVMDAARKLGKQIPHFCYHKKLSIAANCRMCLVDVEKMPKAVPACATPAVADMKVSTSSEKATKAQKSVMEFLLINHPLDCPICDQGGECQLQDVAVGYGAPASRYKEEKRVVFNKNLGPLINTDMTRCIHCSRCVRFGQEISGVMELGIANRGEHSEVMAFVDRSVDSELSGNAIDLCPVGALTSKPFRFAARSWELTRRRSVSPHDSLGTNLQVQVKHDKVFRVLPFENEDVNECWISDRDRFSYEGLYAEDRLVKPRIKHGGEWHDVDWQTALDYVVRTLNDIKTEHGGEQIGALISPGSTVEEMFLAQKIVRGLGSDNVDFRLRQSDFSRDGHRTGAPWLGMSVAELATLDSVLVVGSFLRKDHPLLAQRLRQAVRRGAKLSRVNPVADDWLIPIESELICAPDALIGQLSAVLASVSRLSASDAQPQFVTLMSNAVPNDATDSVASSLLKGEKRAVLLGNFACQHPQAAVIEALCSEISRIAGAKFGVLGEAAGTVGGYLAGAVPAGGLNAQSMLKSPRKAYVILGAEPSLDCFDGVLAEEALASAASVIYLGSFSGKASDYADVMLPVSPFTETSGSFVNIEGRVQSFNAVSAPLGETRPAWKVLRVLGNLLGFDGFEYESSEAVRDEALSGYSPDGLSNKAPLLAFVSSTSTGFQRIADVPVYFTDALVRRATALQKTRDARIPVARFNPEDVQKIGVLDGDEVRVGGTGPAVLMRCVADKSVSAGCVRVSAGHPDTAPLGPMFGTLKLERA</sequence>
<dbReference type="PROSITE" id="PS00642">
    <property type="entry name" value="COMPLEX1_75K_2"/>
    <property type="match status" value="1"/>
</dbReference>
<organism evidence="16 17">
    <name type="scientific">Uliginosibacterium paludis</name>
    <dbReference type="NCBI Taxonomy" id="1615952"/>
    <lineage>
        <taxon>Bacteria</taxon>
        <taxon>Pseudomonadati</taxon>
        <taxon>Pseudomonadota</taxon>
        <taxon>Betaproteobacteria</taxon>
        <taxon>Rhodocyclales</taxon>
        <taxon>Zoogloeaceae</taxon>
        <taxon>Uliginosibacterium</taxon>
    </lineage>
</organism>
<evidence type="ECO:0000256" key="1">
    <source>
        <dbReference type="ARBA" id="ARBA00001966"/>
    </source>
</evidence>